<evidence type="ECO:0000313" key="3">
    <source>
        <dbReference type="EMBL" id="EDQ85414.1"/>
    </source>
</evidence>
<dbReference type="InterPro" id="IPR029063">
    <property type="entry name" value="SAM-dependent_MTases_sf"/>
</dbReference>
<protein>
    <recommendedName>
        <fullName evidence="2">Methyltransferase domain-containing protein</fullName>
    </recommendedName>
</protein>
<dbReference type="PANTHER" id="PTHR43464">
    <property type="entry name" value="METHYLTRANSFERASE"/>
    <property type="match status" value="1"/>
</dbReference>
<organism evidence="3 4">
    <name type="scientific">Monosiga brevicollis</name>
    <name type="common">Choanoflagellate</name>
    <dbReference type="NCBI Taxonomy" id="81824"/>
    <lineage>
        <taxon>Eukaryota</taxon>
        <taxon>Choanoflagellata</taxon>
        <taxon>Craspedida</taxon>
        <taxon>Salpingoecidae</taxon>
        <taxon>Monosiga</taxon>
    </lineage>
</organism>
<dbReference type="GO" id="GO:0008168">
    <property type="term" value="F:methyltransferase activity"/>
    <property type="evidence" value="ECO:0000318"/>
    <property type="project" value="GO_Central"/>
</dbReference>
<feature type="compositionally biased region" description="Acidic residues" evidence="1">
    <location>
        <begin position="1"/>
        <end position="16"/>
    </location>
</feature>
<accession>A9VAQ4</accession>
<dbReference type="InParanoid" id="A9VAQ4"/>
<dbReference type="Pfam" id="PF13649">
    <property type="entry name" value="Methyltransf_25"/>
    <property type="match status" value="1"/>
</dbReference>
<dbReference type="AlphaFoldDB" id="A9VAQ4"/>
<evidence type="ECO:0000256" key="1">
    <source>
        <dbReference type="SAM" id="MobiDB-lite"/>
    </source>
</evidence>
<keyword evidence="4" id="KW-1185">Reference proteome</keyword>
<dbReference type="Proteomes" id="UP000001357">
    <property type="component" value="Unassembled WGS sequence"/>
</dbReference>
<dbReference type="EMBL" id="CH991574">
    <property type="protein sequence ID" value="EDQ85414.1"/>
    <property type="molecule type" value="Genomic_DNA"/>
</dbReference>
<dbReference type="InterPro" id="IPR041698">
    <property type="entry name" value="Methyltransf_25"/>
</dbReference>
<dbReference type="RefSeq" id="XP_001749825.1">
    <property type="nucleotide sequence ID" value="XM_001749773.1"/>
</dbReference>
<dbReference type="CDD" id="cd02440">
    <property type="entry name" value="AdoMet_MTases"/>
    <property type="match status" value="1"/>
</dbReference>
<reference evidence="3 4" key="1">
    <citation type="journal article" date="2008" name="Nature">
        <title>The genome of the choanoflagellate Monosiga brevicollis and the origin of metazoans.</title>
        <authorList>
            <consortium name="JGI Sequencing"/>
            <person name="King N."/>
            <person name="Westbrook M.J."/>
            <person name="Young S.L."/>
            <person name="Kuo A."/>
            <person name="Abedin M."/>
            <person name="Chapman J."/>
            <person name="Fairclough S."/>
            <person name="Hellsten U."/>
            <person name="Isogai Y."/>
            <person name="Letunic I."/>
            <person name="Marr M."/>
            <person name="Pincus D."/>
            <person name="Putnam N."/>
            <person name="Rokas A."/>
            <person name="Wright K.J."/>
            <person name="Zuzow R."/>
            <person name="Dirks W."/>
            <person name="Good M."/>
            <person name="Goodstein D."/>
            <person name="Lemons D."/>
            <person name="Li W."/>
            <person name="Lyons J.B."/>
            <person name="Morris A."/>
            <person name="Nichols S."/>
            <person name="Richter D.J."/>
            <person name="Salamov A."/>
            <person name="Bork P."/>
            <person name="Lim W.A."/>
            <person name="Manning G."/>
            <person name="Miller W.T."/>
            <person name="McGinnis W."/>
            <person name="Shapiro H."/>
            <person name="Tjian R."/>
            <person name="Grigoriev I.V."/>
            <person name="Rokhsar D."/>
        </authorList>
    </citation>
    <scope>NUCLEOTIDE SEQUENCE [LARGE SCALE GENOMIC DNA]</scope>
    <source>
        <strain evidence="4">MX1 / ATCC 50154</strain>
    </source>
</reference>
<evidence type="ECO:0000259" key="2">
    <source>
        <dbReference type="Pfam" id="PF13649"/>
    </source>
</evidence>
<name>A9VAQ4_MONBE</name>
<feature type="domain" description="Methyltransferase" evidence="2">
    <location>
        <begin position="95"/>
        <end position="191"/>
    </location>
</feature>
<dbReference type="PANTHER" id="PTHR43464:SF23">
    <property type="entry name" value="JUVENILE HORMONE ACID O-METHYLTRANSFERASE"/>
    <property type="match status" value="1"/>
</dbReference>
<feature type="region of interest" description="Disordered" evidence="1">
    <location>
        <begin position="1"/>
        <end position="45"/>
    </location>
</feature>
<dbReference type="SUPFAM" id="SSF53335">
    <property type="entry name" value="S-adenosyl-L-methionine-dependent methyltransferases"/>
    <property type="match status" value="1"/>
</dbReference>
<sequence>MRGEMGEEGAGEEVGVDEGGRGVGVLEGVQGEESEAESEVSSVAEPETFEDFDWLREHLLLYDVIFQTDTAKEAAFIEGAAALFCTSRVQGPYDILEPGCGTGRLMLALAEHGHHVAGVDASATALEFCRERLTQHGLTGQLQLGDMAKDEMGNAEYDVAHCMVSSFKYLLTEDEAVRHLELVAAALRPGGLYIIGMHLVDYEYYAEQGERERWRELREGLCIDAKILSSPPCPVTRREEVDTFIEVKADTSPEAPPIPPALSKYQGRRFHCHWQMRTYDLEQLLATLQAVPALQLLSFHDFSYDINVQADARLDSDQLTALLVLQKQA</sequence>
<dbReference type="KEGG" id="mbr:MONBRDRAFT_38875"/>
<dbReference type="Gene3D" id="3.40.50.150">
    <property type="entry name" value="Vaccinia Virus protein VP39"/>
    <property type="match status" value="1"/>
</dbReference>
<evidence type="ECO:0000313" key="4">
    <source>
        <dbReference type="Proteomes" id="UP000001357"/>
    </source>
</evidence>
<dbReference type="GeneID" id="5895033"/>
<gene>
    <name evidence="3" type="ORF">MONBRDRAFT_38875</name>
</gene>
<proteinExistence type="predicted"/>